<sequence length="44" mass="5204">MTGELLYQETDFFRSGCHHICASISFSGNLHFDRVSRKDINWFH</sequence>
<protein>
    <submittedName>
        <fullName evidence="1">Uncharacterized protein</fullName>
    </submittedName>
</protein>
<dbReference type="EMBL" id="FR695864">
    <property type="protein sequence ID" value="CBX27140.1"/>
    <property type="molecule type" value="Genomic_DNA"/>
</dbReference>
<accession>E1Y996</accession>
<proteinExistence type="predicted"/>
<evidence type="ECO:0000313" key="1">
    <source>
        <dbReference type="EMBL" id="CBX27140.1"/>
    </source>
</evidence>
<name>E1Y996_9BACT</name>
<reference evidence="1" key="1">
    <citation type="journal article" date="2011" name="Environ. Microbiol.">
        <title>Genomic insights into the metabolic potential of the polycyclic aromatic hydrocarbon degrading sulfate-reducing Deltaproteobacterium N47.</title>
        <authorList>
            <person name="Bergmann F."/>
            <person name="Selesi D."/>
            <person name="Weinmaier T."/>
            <person name="Tischler P."/>
            <person name="Rattei T."/>
            <person name="Meckenstock R.U."/>
        </authorList>
    </citation>
    <scope>NUCLEOTIDE SEQUENCE</scope>
</reference>
<dbReference type="AlphaFoldDB" id="E1Y996"/>
<gene>
    <name evidence="1" type="ORF">N47_A11690</name>
</gene>
<organism evidence="1">
    <name type="scientific">uncultured Desulfobacterium sp</name>
    <dbReference type="NCBI Taxonomy" id="201089"/>
    <lineage>
        <taxon>Bacteria</taxon>
        <taxon>Pseudomonadati</taxon>
        <taxon>Thermodesulfobacteriota</taxon>
        <taxon>Desulfobacteria</taxon>
        <taxon>Desulfobacterales</taxon>
        <taxon>Desulfobacteriaceae</taxon>
        <taxon>Desulfobacterium</taxon>
        <taxon>environmental samples</taxon>
    </lineage>
</organism>